<sequence length="287" mass="33060">MLSKLTSNYTKTIVFAVKPVDVPSDQVVLNQSVDSIRLELKGYGYNLAKYYIDQPIIEISLNNLNKVKSKYQWTKQRNFSDLQSKFNKSVSLVSSSVDQIDFIIEQYESKKVPVELKLEIDYKSGFDSFQEYKLSKDSIMITGPNSLIDTINVVQTHKLVLNQIDSEINTKISIKSSENSNITYSDTEIDFQLKVEKFTEESIKVPITIVNIDDNMKINYYPKVVSVLYRVSIKDYKAVNPMDFRVECDLNRINKDNSVLISSITKKPSNVKKCRIENNQIQYVIIE</sequence>
<accession>A0A381TVQ3</accession>
<gene>
    <name evidence="1" type="ORF">METZ01_LOCUS72924</name>
</gene>
<dbReference type="Pfam" id="PF07949">
    <property type="entry name" value="YbbR"/>
    <property type="match status" value="1"/>
</dbReference>
<dbReference type="Gene3D" id="2.170.120.40">
    <property type="entry name" value="YbbR-like domain"/>
    <property type="match status" value="1"/>
</dbReference>
<dbReference type="AlphaFoldDB" id="A0A381TVQ3"/>
<dbReference type="InterPro" id="IPR012505">
    <property type="entry name" value="YbbR"/>
</dbReference>
<proteinExistence type="predicted"/>
<reference evidence="1" key="1">
    <citation type="submission" date="2018-05" db="EMBL/GenBank/DDBJ databases">
        <authorList>
            <person name="Lanie J.A."/>
            <person name="Ng W.-L."/>
            <person name="Kazmierczak K.M."/>
            <person name="Andrzejewski T.M."/>
            <person name="Davidsen T.M."/>
            <person name="Wayne K.J."/>
            <person name="Tettelin H."/>
            <person name="Glass J.I."/>
            <person name="Rusch D."/>
            <person name="Podicherti R."/>
            <person name="Tsui H.-C.T."/>
            <person name="Winkler M.E."/>
        </authorList>
    </citation>
    <scope>NUCLEOTIDE SEQUENCE</scope>
</reference>
<dbReference type="EMBL" id="UINC01005245">
    <property type="protein sequence ID" value="SVA20070.1"/>
    <property type="molecule type" value="Genomic_DNA"/>
</dbReference>
<organism evidence="1">
    <name type="scientific">marine metagenome</name>
    <dbReference type="NCBI Taxonomy" id="408172"/>
    <lineage>
        <taxon>unclassified sequences</taxon>
        <taxon>metagenomes</taxon>
        <taxon>ecological metagenomes</taxon>
    </lineage>
</organism>
<name>A0A381TVQ3_9ZZZZ</name>
<evidence type="ECO:0000313" key="1">
    <source>
        <dbReference type="EMBL" id="SVA20070.1"/>
    </source>
</evidence>
<evidence type="ECO:0008006" key="2">
    <source>
        <dbReference type="Google" id="ProtNLM"/>
    </source>
</evidence>
<protein>
    <recommendedName>
        <fullName evidence="2">YbbR-like domain-containing protein</fullName>
    </recommendedName>
</protein>